<dbReference type="GO" id="GO:0003677">
    <property type="term" value="F:DNA binding"/>
    <property type="evidence" value="ECO:0007669"/>
    <property type="project" value="TreeGrafter"/>
</dbReference>
<dbReference type="InterPro" id="IPR001650">
    <property type="entry name" value="Helicase_C-like"/>
</dbReference>
<evidence type="ECO:0000256" key="1">
    <source>
        <dbReference type="SAM" id="MobiDB-lite"/>
    </source>
</evidence>
<dbReference type="Gene3D" id="3.40.50.300">
    <property type="entry name" value="P-loop containing nucleotide triphosphate hydrolases"/>
    <property type="match status" value="1"/>
</dbReference>
<feature type="domain" description="Helicase C-terminal" evidence="2">
    <location>
        <begin position="54"/>
        <end position="213"/>
    </location>
</feature>
<keyword evidence="3" id="KW-0347">Helicase</keyword>
<dbReference type="PANTHER" id="PTHR47962:SF7">
    <property type="entry name" value="MITOCHONDRIAL ATP-DEPENDENT HELICASE IRC3-RELATED"/>
    <property type="match status" value="1"/>
</dbReference>
<protein>
    <submittedName>
        <fullName evidence="3">Helicase conserved C-terminal domain-containing protein</fullName>
    </submittedName>
</protein>
<dbReference type="AlphaFoldDB" id="A0A521FTP2"/>
<keyword evidence="4" id="KW-1185">Reference proteome</keyword>
<dbReference type="RefSeq" id="WP_142495072.1">
    <property type="nucleotide sequence ID" value="NZ_FXTO01000056.1"/>
</dbReference>
<accession>A0A521FTP2</accession>
<organism evidence="3 4">
    <name type="scientific">Thalassovita litoralis</name>
    <dbReference type="NCBI Taxonomy" id="1010611"/>
    <lineage>
        <taxon>Bacteria</taxon>
        <taxon>Pseudomonadati</taxon>
        <taxon>Pseudomonadota</taxon>
        <taxon>Alphaproteobacteria</taxon>
        <taxon>Rhodobacterales</taxon>
        <taxon>Roseobacteraceae</taxon>
        <taxon>Thalassovita</taxon>
    </lineage>
</organism>
<feature type="compositionally biased region" description="Basic and acidic residues" evidence="1">
    <location>
        <begin position="213"/>
        <end position="226"/>
    </location>
</feature>
<keyword evidence="3" id="KW-0067">ATP-binding</keyword>
<evidence type="ECO:0000313" key="4">
    <source>
        <dbReference type="Proteomes" id="UP000316030"/>
    </source>
</evidence>
<sequence length="347" mass="38309">MLGQPQWFVDEGYLTDFDYYAPFEPDLKGVGSRGGEYEQSALEEALERSKVFGNAVELFKRYAPENGTGVVFCCSKKHAELAAQAFNDAGIPADILLGEDQGEVRKDKLERLARGELRVLCAVDVISEGFDLPSIDVVLLLRPTQSFSLFRQQVGRVLRVIYAAGFDLSTRAGRLDAIAAGPKPRALVLDCAGNYHRHGHPLDDFFPTLEGADPERKKDTHTEDGDALSTRRCDECLQVIRSYLTVCPHCGTEHGPDPRVPASVAAEMRRVESVANTLHLCFYELHVVKRTDSPLRAILPRRFEQELAVSPASATIPLNLLGGQKTPLCWREPGLSTPGPEHPFQAL</sequence>
<name>A0A521FTP2_9RHOB</name>
<dbReference type="OrthoDB" id="9803459at2"/>
<keyword evidence="3" id="KW-0378">Hydrolase</keyword>
<evidence type="ECO:0000259" key="2">
    <source>
        <dbReference type="PROSITE" id="PS51194"/>
    </source>
</evidence>
<proteinExistence type="predicted"/>
<dbReference type="EMBL" id="FXTO01000056">
    <property type="protein sequence ID" value="SMO99496.1"/>
    <property type="molecule type" value="Genomic_DNA"/>
</dbReference>
<reference evidence="3 4" key="1">
    <citation type="submission" date="2017-05" db="EMBL/GenBank/DDBJ databases">
        <authorList>
            <person name="Varghese N."/>
            <person name="Submissions S."/>
        </authorList>
    </citation>
    <scope>NUCLEOTIDE SEQUENCE [LARGE SCALE GENOMIC DNA]</scope>
    <source>
        <strain evidence="3 4">DSM 29506</strain>
    </source>
</reference>
<dbReference type="SMART" id="SM00490">
    <property type="entry name" value="HELICc"/>
    <property type="match status" value="1"/>
</dbReference>
<dbReference type="InterPro" id="IPR027417">
    <property type="entry name" value="P-loop_NTPase"/>
</dbReference>
<keyword evidence="3" id="KW-0547">Nucleotide-binding</keyword>
<feature type="region of interest" description="Disordered" evidence="1">
    <location>
        <begin position="205"/>
        <end position="226"/>
    </location>
</feature>
<dbReference type="PROSITE" id="PS51194">
    <property type="entry name" value="HELICASE_CTER"/>
    <property type="match status" value="1"/>
</dbReference>
<dbReference type="GO" id="GO:0004386">
    <property type="term" value="F:helicase activity"/>
    <property type="evidence" value="ECO:0007669"/>
    <property type="project" value="UniProtKB-KW"/>
</dbReference>
<dbReference type="SUPFAM" id="SSF52540">
    <property type="entry name" value="P-loop containing nucleoside triphosphate hydrolases"/>
    <property type="match status" value="1"/>
</dbReference>
<gene>
    <name evidence="3" type="ORF">SAMN06265173_1563</name>
</gene>
<dbReference type="PANTHER" id="PTHR47962">
    <property type="entry name" value="ATP-DEPENDENT HELICASE LHR-RELATED-RELATED"/>
    <property type="match status" value="1"/>
</dbReference>
<evidence type="ECO:0000313" key="3">
    <source>
        <dbReference type="EMBL" id="SMO99496.1"/>
    </source>
</evidence>
<dbReference type="GO" id="GO:0016887">
    <property type="term" value="F:ATP hydrolysis activity"/>
    <property type="evidence" value="ECO:0007669"/>
    <property type="project" value="TreeGrafter"/>
</dbReference>
<dbReference type="Pfam" id="PF00271">
    <property type="entry name" value="Helicase_C"/>
    <property type="match status" value="1"/>
</dbReference>
<dbReference type="InterPro" id="IPR052511">
    <property type="entry name" value="ATP-dep_Helicase"/>
</dbReference>
<dbReference type="Proteomes" id="UP000316030">
    <property type="component" value="Unassembled WGS sequence"/>
</dbReference>